<dbReference type="KEGG" id="vg:80398452"/>
<evidence type="ECO:0000313" key="4">
    <source>
        <dbReference type="EMBL" id="DAD52751.1"/>
    </source>
</evidence>
<keyword evidence="3" id="KW-0946">Virion</keyword>
<evidence type="ECO:0000313" key="5">
    <source>
        <dbReference type="Proteomes" id="UP000683115"/>
    </source>
</evidence>
<dbReference type="Gene3D" id="3.30.380.10">
    <property type="entry name" value="MS2 Viral Coat Protein"/>
    <property type="match status" value="1"/>
</dbReference>
<dbReference type="EMBL" id="BK014195">
    <property type="protein sequence ID" value="DAD52751.1"/>
    <property type="molecule type" value="Genomic_RNA"/>
</dbReference>
<evidence type="ECO:0000256" key="2">
    <source>
        <dbReference type="ARBA" id="ARBA00022561"/>
    </source>
</evidence>
<dbReference type="RefSeq" id="YP_010769437.1">
    <property type="nucleotide sequence ID" value="NC_073974.1"/>
</dbReference>
<evidence type="ECO:0000256" key="1">
    <source>
        <dbReference type="ARBA" id="ARBA00004328"/>
    </source>
</evidence>
<keyword evidence="5" id="KW-1185">Reference proteome</keyword>
<dbReference type="InterPro" id="IPR015954">
    <property type="entry name" value="Phage_RNA-type_capsid"/>
</dbReference>
<gene>
    <name evidence="4" type="primary">SRR7976325_15_2</name>
</gene>
<organism evidence="4 5">
    <name type="scientific">ssRNA phage SRR7976325_15</name>
    <dbReference type="NCBI Taxonomy" id="2786702"/>
    <lineage>
        <taxon>Viruses</taxon>
        <taxon>Riboviria</taxon>
        <taxon>Orthornavirae</taxon>
        <taxon>Lenarviricota</taxon>
        <taxon>Leviviricetes</taxon>
        <taxon>Norzivirales</taxon>
        <taxon>Fiersviridae</taxon>
        <taxon>Keghovirus</taxon>
        <taxon>Keghovirus caenadaptatum</taxon>
    </lineage>
</organism>
<sequence>MPAISAISLNDGKTTPVAHSFAPRDIKGSVATFEDRSSGVALGYPVLTVGISRPSKTSPLTKVRLKIQVPVLETVGTVYVGNTPAPVKAYETGFDGTFFLPMRGGLQDRKDIHAYVKNFLASAFCDAIVQQLESVY</sequence>
<accession>A0A8S5L5M7</accession>
<dbReference type="Proteomes" id="UP000683115">
    <property type="component" value="Segment"/>
</dbReference>
<dbReference type="GeneID" id="80398452"/>
<evidence type="ECO:0000256" key="3">
    <source>
        <dbReference type="ARBA" id="ARBA00022844"/>
    </source>
</evidence>
<dbReference type="SUPFAM" id="SSF55405">
    <property type="entry name" value="RNA bacteriophage capsid protein"/>
    <property type="match status" value="1"/>
</dbReference>
<reference evidence="4" key="1">
    <citation type="submission" date="2020-09" db="EMBL/GenBank/DDBJ databases">
        <title>Leviviricetes taxonomy.</title>
        <authorList>
            <person name="Stockdale S.R."/>
            <person name="Callanan J."/>
            <person name="Adriaenssens E.M."/>
            <person name="Kuhn J.H."/>
            <person name="Rumnieks J."/>
            <person name="Shkoporov A."/>
            <person name="Draper L.A."/>
            <person name="Ross P."/>
            <person name="Hill C."/>
        </authorList>
    </citation>
    <scope>NUCLEOTIDE SEQUENCE</scope>
</reference>
<name>A0A8S5L5M7_9VIRU</name>
<comment type="subcellular location">
    <subcellularLocation>
        <location evidence="1">Virion</location>
    </subcellularLocation>
</comment>
<dbReference type="GO" id="GO:0019028">
    <property type="term" value="C:viral capsid"/>
    <property type="evidence" value="ECO:0007669"/>
    <property type="project" value="UniProtKB-KW"/>
</dbReference>
<protein>
    <submittedName>
        <fullName evidence="4">Coat protein</fullName>
    </submittedName>
</protein>
<proteinExistence type="predicted"/>
<keyword evidence="2 4" id="KW-0167">Capsid protein</keyword>